<sequence>MVASDASCTTHWPVQQWRSRPVDCPQYFAWNGKSCVVENIVTLYTTPLSCSPCDLRANPISVATGNKTQTEVDINAPWIKLDRVYNSAFRAPGGISEHWTHSLNVRVVDGSGSKAVVYPNGALIVFENEEAIDGSGARLRYLGGEYQLDTGYESYRFNSFGRAYLVQRASGDQISIEFDSERRIKRAVHSTGRYLNFNYVGGPNKDSLEVESINDSDGVLVSYVYDEQKRLRYASYRDGSTKEYFYEDSSFAFALTGIADESGARFATFAYDPNGLAVLSEHAGGVDRGEFDYRPDGTATHVDALGKVEEIHFSSATPYRKIAQVVASDGTSSTDYLSDSADFRRRVASRTDKRGVQELFSYEDRSDSSLGDVWITKRTEAAGTAEQRTLESWRSQLTNHLVRSVSSTQVSTYVLNARGQALSVTLANQVDGTSRSNSFTYCEQPEVDAGACPVAGLLLSADGPQDGSIDSTAFGYRGLDDSGCATGSAPCLYRKGDLWKVTDALGHVTETLAYDGAGRPLSVKDPNGVITDYEYHPRGWLTATKVRGTDSSTESDDRITRIDYWPTGLVKRVTQPDGAFTAYTYDAAHRLTDVSDNAGSTIHYTLDNAGNRVAEDTKDANGNLKRTLSRVYNQLGQLATQADAVGNPTDYGYDANGNATSATDALSRVTQSEYDPLNRLKRTLQDVGGIAAETKFAYDALDNLTEVTDPKGLKTAYTYNGLGDLTKQVSPDTGTTLFTYDSAGNRITQKDARSKTTTYSYDALNRLTGIAYANTSFNVTYTYDANQSVCTAAESFPVGRLTKMQDGSGTTQYCYSRFGDLTRKVQTVNGVALTLRYSYAPGGQLTAMTYPDGAVVDYVRDSQGRITEVGVKPSAGARQVLLTGATYHPFGPAAGWTYGNGRQMTRTLDLDYRPATIHDASTGGLAVGFNYDEVGNLVELTQPGSTLPQVGLGYDALGRLTQFKDGPTGTVIDGYGYDKTGNRTSLTTAAGTSTYSYPTTSHRLTNVGGIARTYDAAGNTTGINGTAKQFVYDDTGRMSSVKAGGTTTRNYKYNGKGERVRSYLSTSNTYTLYDEAGHWVADYGANGTPVQQAIWMDDLPVGLRTAAAGTVSYIEPDHLGSPRVVIDPVANTAIWKWDIQGEAFGATAPELDPDGNGMAFNLDMRFPGQRYDAATGLNQNYFRDYESGRGRYAQSDPIGLNGGIATYAYVGANPVSRMDPLGLEGIGPWTFAPGVQRDAYWAAKNGTVVSNMSIGAGGTGQFLMMSGAADSGIAFDTTGNVCLYTNRCMGGALGVPLQGELGLTGAVGSGSLCSGEQMSAGVYWQGGAGVVGQGQVLIGFDGAGKVSGLNLQRGFLGVGGSPAGVSYAGGFTGCRTDYYCLKNESKK</sequence>
<dbReference type="InterPro" id="IPR056823">
    <property type="entry name" value="TEN-like_YD-shell"/>
</dbReference>
<organism evidence="4 5">
    <name type="scientific">Pseudoxanthomonas winnipegensis</name>
    <dbReference type="NCBI Taxonomy" id="2480810"/>
    <lineage>
        <taxon>Bacteria</taxon>
        <taxon>Pseudomonadati</taxon>
        <taxon>Pseudomonadota</taxon>
        <taxon>Gammaproteobacteria</taxon>
        <taxon>Lysobacterales</taxon>
        <taxon>Lysobacteraceae</taxon>
        <taxon>Pseudoxanthomonas</taxon>
    </lineage>
</organism>
<dbReference type="NCBIfam" id="TIGR01643">
    <property type="entry name" value="YD_repeat_2x"/>
    <property type="match status" value="8"/>
</dbReference>
<dbReference type="InterPro" id="IPR045351">
    <property type="entry name" value="DUF6531"/>
</dbReference>
<dbReference type="PANTHER" id="PTHR32305">
    <property type="match status" value="1"/>
</dbReference>
<proteinExistence type="predicted"/>
<accession>A0A4Q8LUD4</accession>
<dbReference type="EMBL" id="SHMF01000003">
    <property type="protein sequence ID" value="TAA34879.1"/>
    <property type="molecule type" value="Genomic_DNA"/>
</dbReference>
<dbReference type="Pfam" id="PF20148">
    <property type="entry name" value="DUF6531"/>
    <property type="match status" value="1"/>
</dbReference>
<keyword evidence="1" id="KW-0677">Repeat</keyword>
<feature type="domain" description="Teneurin-like YD-shell" evidence="3">
    <location>
        <begin position="927"/>
        <end position="1196"/>
    </location>
</feature>
<dbReference type="Pfam" id="PF25023">
    <property type="entry name" value="TEN_YD-shell"/>
    <property type="match status" value="2"/>
</dbReference>
<feature type="domain" description="DUF6531" evidence="2">
    <location>
        <begin position="58"/>
        <end position="126"/>
    </location>
</feature>
<evidence type="ECO:0000259" key="2">
    <source>
        <dbReference type="Pfam" id="PF20148"/>
    </source>
</evidence>
<dbReference type="InterPro" id="IPR050708">
    <property type="entry name" value="T6SS_VgrG/RHS"/>
</dbReference>
<dbReference type="Proteomes" id="UP000292087">
    <property type="component" value="Unassembled WGS sequence"/>
</dbReference>
<gene>
    <name evidence="4" type="ORF">EA656_13240</name>
</gene>
<dbReference type="InterPro" id="IPR006530">
    <property type="entry name" value="YD"/>
</dbReference>
<dbReference type="InterPro" id="IPR022385">
    <property type="entry name" value="Rhs_assc_core"/>
</dbReference>
<dbReference type="NCBIfam" id="TIGR03696">
    <property type="entry name" value="Rhs_assc_core"/>
    <property type="match status" value="1"/>
</dbReference>
<comment type="caution">
    <text evidence="4">The sequence shown here is derived from an EMBL/GenBank/DDBJ whole genome shotgun (WGS) entry which is preliminary data.</text>
</comment>
<evidence type="ECO:0000256" key="1">
    <source>
        <dbReference type="ARBA" id="ARBA00022737"/>
    </source>
</evidence>
<evidence type="ECO:0000313" key="5">
    <source>
        <dbReference type="Proteomes" id="UP000292087"/>
    </source>
</evidence>
<dbReference type="InterPro" id="IPR031325">
    <property type="entry name" value="RHS_repeat"/>
</dbReference>
<evidence type="ECO:0000259" key="3">
    <source>
        <dbReference type="Pfam" id="PF25023"/>
    </source>
</evidence>
<feature type="domain" description="Teneurin-like YD-shell" evidence="3">
    <location>
        <begin position="612"/>
        <end position="787"/>
    </location>
</feature>
<name>A0A4Q8LUD4_9GAMM</name>
<dbReference type="PANTHER" id="PTHR32305:SF15">
    <property type="entry name" value="PROTEIN RHSA-RELATED"/>
    <property type="match status" value="1"/>
</dbReference>
<evidence type="ECO:0000313" key="4">
    <source>
        <dbReference type="EMBL" id="TAA34879.1"/>
    </source>
</evidence>
<reference evidence="4 5" key="1">
    <citation type="submission" date="2019-02" db="EMBL/GenBank/DDBJ databases">
        <title>WGS of Pseudoxanthomonas species novum from clinical isolates.</title>
        <authorList>
            <person name="Bernier A.-M."/>
            <person name="Bernard K."/>
            <person name="Vachon A."/>
        </authorList>
    </citation>
    <scope>NUCLEOTIDE SEQUENCE [LARGE SCALE GENOMIC DNA]</scope>
    <source>
        <strain evidence="4 5">NML140781</strain>
    </source>
</reference>
<dbReference type="Gene3D" id="2.180.10.10">
    <property type="entry name" value="RHS repeat-associated core"/>
    <property type="match status" value="3"/>
</dbReference>
<dbReference type="Pfam" id="PF05593">
    <property type="entry name" value="RHS_repeat"/>
    <property type="match status" value="2"/>
</dbReference>
<protein>
    <submittedName>
        <fullName evidence="4">RHS repeat protein</fullName>
    </submittedName>
</protein>